<name>A0A443VNP1_RAOPL</name>
<gene>
    <name evidence="1" type="ORF">DN603_12270</name>
</gene>
<dbReference type="AlphaFoldDB" id="A0A443VNP1"/>
<protein>
    <submittedName>
        <fullName evidence="1">L-aspartate oxidase</fullName>
    </submittedName>
</protein>
<comment type="caution">
    <text evidence="1">The sequence shown here is derived from an EMBL/GenBank/DDBJ whole genome shotgun (WGS) entry which is preliminary data.</text>
</comment>
<dbReference type="EMBL" id="QKOX01000010">
    <property type="protein sequence ID" value="RWT22988.1"/>
    <property type="molecule type" value="Genomic_DNA"/>
</dbReference>
<evidence type="ECO:0000313" key="1">
    <source>
        <dbReference type="EMBL" id="RWT22988.1"/>
    </source>
</evidence>
<dbReference type="Proteomes" id="UP000288843">
    <property type="component" value="Unassembled WGS sequence"/>
</dbReference>
<evidence type="ECO:0000313" key="2">
    <source>
        <dbReference type="Proteomes" id="UP000288843"/>
    </source>
</evidence>
<sequence length="44" mass="5149">MLRPSRLCLVSTTTSKKNVRFITTWCYCGKNVFSKLNKDNEYDS</sequence>
<proteinExistence type="predicted"/>
<accession>A0A443VNP1</accession>
<reference evidence="1 2" key="1">
    <citation type="submission" date="2018-06" db="EMBL/GenBank/DDBJ databases">
        <title>Carbapenemase-producing Enterobacteriaceae present in wastewater treatment plant effluent and nearby surface waters in the US.</title>
        <authorList>
            <person name="Mathys D.A."/>
            <person name="Mollenkopf D.F."/>
            <person name="Feicht S.M."/>
            <person name="Adams R.J."/>
            <person name="Albers A.L."/>
            <person name="Stuever D.M."/>
            <person name="Daniels J.B."/>
            <person name="Wittum T.E."/>
        </authorList>
    </citation>
    <scope>NUCLEOTIDE SEQUENCE [LARGE SCALE GENOMIC DNA]</scope>
    <source>
        <strain evidence="1 2">GEO_47_Down_B</strain>
    </source>
</reference>
<organism evidence="1 2">
    <name type="scientific">Raoultella planticola</name>
    <name type="common">Klebsiella planticola</name>
    <dbReference type="NCBI Taxonomy" id="575"/>
    <lineage>
        <taxon>Bacteria</taxon>
        <taxon>Pseudomonadati</taxon>
        <taxon>Pseudomonadota</taxon>
        <taxon>Gammaproteobacteria</taxon>
        <taxon>Enterobacterales</taxon>
        <taxon>Enterobacteriaceae</taxon>
        <taxon>Klebsiella/Raoultella group</taxon>
        <taxon>Raoultella</taxon>
    </lineage>
</organism>